<comment type="subcellular location">
    <subcellularLocation>
        <location evidence="1">Membrane</location>
    </subcellularLocation>
</comment>
<dbReference type="Proteomes" id="UP000002072">
    <property type="component" value="Chromosome"/>
</dbReference>
<evidence type="ECO:0008006" key="8">
    <source>
        <dbReference type="Google" id="ProtNLM"/>
    </source>
</evidence>
<dbReference type="AlphaFoldDB" id="D1AYH6"/>
<evidence type="ECO:0000256" key="3">
    <source>
        <dbReference type="ARBA" id="ARBA00022989"/>
    </source>
</evidence>
<evidence type="ECO:0000256" key="2">
    <source>
        <dbReference type="ARBA" id="ARBA00022692"/>
    </source>
</evidence>
<keyword evidence="2 5" id="KW-0812">Transmembrane</keyword>
<dbReference type="eggNOG" id="COG3702">
    <property type="taxonomic scope" value="Bacteria"/>
</dbReference>
<evidence type="ECO:0000256" key="1">
    <source>
        <dbReference type="ARBA" id="ARBA00004370"/>
    </source>
</evidence>
<reference evidence="6 7" key="1">
    <citation type="journal article" date="2009" name="Stand. Genomic Sci.">
        <title>Complete genome sequence of Streptobacillus moniliformis type strain (9901T).</title>
        <authorList>
            <person name="Nolan M."/>
            <person name="Gronow S."/>
            <person name="Lapidus A."/>
            <person name="Ivanova N."/>
            <person name="Copeland A."/>
            <person name="Lucas S."/>
            <person name="Del Rio T.G."/>
            <person name="Chen F."/>
            <person name="Tice H."/>
            <person name="Pitluck S."/>
            <person name="Cheng J.F."/>
            <person name="Sims D."/>
            <person name="Meincke L."/>
            <person name="Bruce D."/>
            <person name="Goodwin L."/>
            <person name="Brettin T."/>
            <person name="Han C."/>
            <person name="Detter J.C."/>
            <person name="Ovchinikova G."/>
            <person name="Pati A."/>
            <person name="Mavromatis K."/>
            <person name="Mikhailova N."/>
            <person name="Chen A."/>
            <person name="Palaniappan K."/>
            <person name="Land M."/>
            <person name="Hauser L."/>
            <person name="Chang Y.J."/>
            <person name="Jeffries C.D."/>
            <person name="Rohde M."/>
            <person name="Sproer C."/>
            <person name="Goker M."/>
            <person name="Bristow J."/>
            <person name="Eisen J.A."/>
            <person name="Markowitz V."/>
            <person name="Hugenholtz P."/>
            <person name="Kyrpides N.C."/>
            <person name="Klenk H.P."/>
            <person name="Chain P."/>
        </authorList>
    </citation>
    <scope>NUCLEOTIDE SEQUENCE [LARGE SCALE GENOMIC DNA]</scope>
    <source>
        <strain evidence="7">ATCC 14647 / DSM 12112 / NCTC 10651 / 9901</strain>
    </source>
</reference>
<protein>
    <recommendedName>
        <fullName evidence="8">Type IV secretory pathway VirB3 family protein</fullName>
    </recommendedName>
</protein>
<gene>
    <name evidence="6" type="ordered locus">Smon_0885</name>
</gene>
<evidence type="ECO:0000313" key="7">
    <source>
        <dbReference type="Proteomes" id="UP000002072"/>
    </source>
</evidence>
<dbReference type="KEGG" id="smf:Smon_0885"/>
<evidence type="ECO:0000256" key="4">
    <source>
        <dbReference type="ARBA" id="ARBA00023136"/>
    </source>
</evidence>
<sequence>MTKIPVYKGLMENKTAFGVPISVYTYLLGFGFILYILLKTFLIIIPLIILFISLKMVSRKDAKFLSIFFINIFYSKFYGF</sequence>
<dbReference type="HOGENOM" id="CLU_2588285_0_0_0"/>
<organism evidence="6 7">
    <name type="scientific">Streptobacillus moniliformis (strain ATCC 14647 / DSM 12112 / NCTC 10651 / 9901)</name>
    <dbReference type="NCBI Taxonomy" id="519441"/>
    <lineage>
        <taxon>Bacteria</taxon>
        <taxon>Fusobacteriati</taxon>
        <taxon>Fusobacteriota</taxon>
        <taxon>Fusobacteriia</taxon>
        <taxon>Fusobacteriales</taxon>
        <taxon>Leptotrichiaceae</taxon>
        <taxon>Streptobacillus</taxon>
    </lineage>
</organism>
<dbReference type="GO" id="GO:0016020">
    <property type="term" value="C:membrane"/>
    <property type="evidence" value="ECO:0007669"/>
    <property type="project" value="UniProtKB-SubCell"/>
</dbReference>
<keyword evidence="3 5" id="KW-1133">Transmembrane helix</keyword>
<evidence type="ECO:0000313" key="6">
    <source>
        <dbReference type="EMBL" id="ACZ01352.1"/>
    </source>
</evidence>
<dbReference type="GeneID" id="29673135"/>
<dbReference type="EMBL" id="CP001779">
    <property type="protein sequence ID" value="ACZ01352.1"/>
    <property type="molecule type" value="Genomic_DNA"/>
</dbReference>
<dbReference type="STRING" id="519441.Smon_0885"/>
<keyword evidence="7" id="KW-1185">Reference proteome</keyword>
<dbReference type="Pfam" id="PF05101">
    <property type="entry name" value="VirB3"/>
    <property type="match status" value="1"/>
</dbReference>
<accession>D1AYH6</accession>
<keyword evidence="4 5" id="KW-0472">Membrane</keyword>
<dbReference type="InterPro" id="IPR007792">
    <property type="entry name" value="T4SS_VirB3/TrbD/AvhB"/>
</dbReference>
<proteinExistence type="predicted"/>
<name>D1AYH6_STRM9</name>
<evidence type="ECO:0000256" key="5">
    <source>
        <dbReference type="SAM" id="Phobius"/>
    </source>
</evidence>
<dbReference type="RefSeq" id="WP_012858901.1">
    <property type="nucleotide sequence ID" value="NC_013515.1"/>
</dbReference>
<feature type="transmembrane region" description="Helical" evidence="5">
    <location>
        <begin position="23"/>
        <end position="50"/>
    </location>
</feature>